<sequence>MQTIDDVVEKLYKFTQDTIADYDPLGYFAALYYQVTVKVRDDIRLRRFENPDRMELLGAIFAKRYFDAMSSYLSKQTPSKSWSAAFDVVDDYWLNVFQHLMTGMNAHINLDLGIAAAQVGGDEIEDLKADFFKINEILASMVHKVENDYAEIWPTLRFILKFAGRADNFLIDFSMQHARDGAWAFAVELAKTPEERREALIQLRDQKVAQKSKLITNPGFLPSFIFKIMRIGETGNVPSKIKCLLD</sequence>
<evidence type="ECO:0000313" key="1">
    <source>
        <dbReference type="EMBL" id="UXP33009.1"/>
    </source>
</evidence>
<protein>
    <submittedName>
        <fullName evidence="1">DUF5995 family protein</fullName>
    </submittedName>
</protein>
<dbReference type="InterPro" id="IPR046037">
    <property type="entry name" value="DUF5995"/>
</dbReference>
<reference evidence="1" key="1">
    <citation type="submission" date="2022-09" db="EMBL/GenBank/DDBJ databases">
        <title>Comparative genomics and taxonomic characterization of three novel marine species of genus Reichenbachiella exhibiting antioxidant and polysaccharide degradation activities.</title>
        <authorList>
            <person name="Muhammad N."/>
            <person name="Lee Y.-J."/>
            <person name="Ko J."/>
            <person name="Kim S.-G."/>
        </authorList>
    </citation>
    <scope>NUCLEOTIDE SEQUENCE</scope>
    <source>
        <strain evidence="1">BKB1-1</strain>
    </source>
</reference>
<keyword evidence="2" id="KW-1185">Reference proteome</keyword>
<proteinExistence type="predicted"/>
<dbReference type="Proteomes" id="UP001065174">
    <property type="component" value="Chromosome"/>
</dbReference>
<name>A0ABY6CR73_9BACT</name>
<gene>
    <name evidence="1" type="ORF">N6H18_03440</name>
</gene>
<organism evidence="1 2">
    <name type="scientific">Reichenbachiella agarivorans</name>
    <dbReference type="NCBI Taxonomy" id="2979464"/>
    <lineage>
        <taxon>Bacteria</taxon>
        <taxon>Pseudomonadati</taxon>
        <taxon>Bacteroidota</taxon>
        <taxon>Cytophagia</taxon>
        <taxon>Cytophagales</taxon>
        <taxon>Reichenbachiellaceae</taxon>
        <taxon>Reichenbachiella</taxon>
    </lineage>
</organism>
<dbReference type="Pfam" id="PF19458">
    <property type="entry name" value="DUF5995"/>
    <property type="match status" value="1"/>
</dbReference>
<dbReference type="RefSeq" id="WP_262310440.1">
    <property type="nucleotide sequence ID" value="NZ_CP106679.1"/>
</dbReference>
<accession>A0ABY6CR73</accession>
<evidence type="ECO:0000313" key="2">
    <source>
        <dbReference type="Proteomes" id="UP001065174"/>
    </source>
</evidence>
<dbReference type="EMBL" id="CP106679">
    <property type="protein sequence ID" value="UXP33009.1"/>
    <property type="molecule type" value="Genomic_DNA"/>
</dbReference>